<evidence type="ECO:0000313" key="2">
    <source>
        <dbReference type="Proteomes" id="UP000006735"/>
    </source>
</evidence>
<proteinExistence type="predicted"/>
<dbReference type="KEGG" id="xoo:XOO4343"/>
<name>Q5GUM6_XANOR</name>
<evidence type="ECO:0000313" key="1">
    <source>
        <dbReference type="EMBL" id="AAW77597.1"/>
    </source>
</evidence>
<protein>
    <submittedName>
        <fullName evidence="1">Uncharacterized protein</fullName>
    </submittedName>
</protein>
<keyword evidence="2" id="KW-1185">Reference proteome</keyword>
<organism evidence="1 2">
    <name type="scientific">Xanthomonas oryzae pv. oryzae (strain KACC10331 / KXO85)</name>
    <dbReference type="NCBI Taxonomy" id="291331"/>
    <lineage>
        <taxon>Bacteria</taxon>
        <taxon>Pseudomonadati</taxon>
        <taxon>Pseudomonadota</taxon>
        <taxon>Gammaproteobacteria</taxon>
        <taxon>Lysobacterales</taxon>
        <taxon>Lysobacteraceae</taxon>
        <taxon>Xanthomonas</taxon>
    </lineage>
</organism>
<gene>
    <name evidence="1" type="ordered locus">XOO4343</name>
</gene>
<dbReference type="EMBL" id="AE013598">
    <property type="protein sequence ID" value="AAW77597.1"/>
    <property type="molecule type" value="Genomic_DNA"/>
</dbReference>
<dbReference type="AlphaFoldDB" id="Q5GUM6"/>
<dbReference type="HOGENOM" id="CLU_885521_0_0_6"/>
<sequence length="314" mass="35512">MRDITDAVLASVTFWRERTPTPGMQRDSVRPEFRCRLTSVLHEVLFAQTWCRSRSRSATACAIPYTYAARRQTQHQPPVDLIQLRKRRIHRCLHGFLRGDVRTQMRRVGQLATHQKHMLADFTQLAAEHHMIHLIDAMLRGQRQLTRSHALARLVEGLAQLGIQHAHRFADLCEQRMVRVLGMVRAYRTLGDGRSVGHREPPAQASARGACGRTERDMQVSHRILPGAAAVVNRHFRKSAACSGEQAVGRRALKRSALRRAEGDQHNVASSCQMGADGARCDMSRSYIAISPRRPHGPDDCWLRCVSRCKSAVR</sequence>
<dbReference type="Proteomes" id="UP000006735">
    <property type="component" value="Chromosome"/>
</dbReference>
<reference evidence="1 2" key="1">
    <citation type="journal article" date="2005" name="Nucleic Acids Res.">
        <title>The genome sequence of Xanthomonas oryzae pathovar oryzae KACC10331, the bacterial blight pathogen of rice.</title>
        <authorList>
            <person name="Lee B.M."/>
            <person name="Park Y.J."/>
            <person name="Park D.S."/>
            <person name="Kang H.W."/>
            <person name="Kim J.G."/>
            <person name="Song E.S."/>
            <person name="Park I.C."/>
            <person name="Yoon U.H."/>
            <person name="Hahn J.H."/>
            <person name="Koo B.S."/>
            <person name="Lee G.B."/>
            <person name="Kim H."/>
            <person name="Park H.S."/>
            <person name="Yoon K.O."/>
            <person name="Kim J.H."/>
            <person name="Jung C.H."/>
            <person name="Koh N.H."/>
            <person name="Seo J.S."/>
            <person name="Go S.J."/>
        </authorList>
    </citation>
    <scope>NUCLEOTIDE SEQUENCE [LARGE SCALE GENOMIC DNA]</scope>
    <source>
        <strain evidence="2">KACC10331 / KXO85</strain>
    </source>
</reference>
<accession>Q5GUM6</accession>